<comment type="caution">
    <text evidence="2">The sequence shown here is derived from an EMBL/GenBank/DDBJ whole genome shotgun (WGS) entry which is preliminary data.</text>
</comment>
<keyword evidence="1" id="KW-0732">Signal</keyword>
<dbReference type="Proteomes" id="UP001595807">
    <property type="component" value="Unassembled WGS sequence"/>
</dbReference>
<organism evidence="2 3">
    <name type="scientific">Streptococcus caprae</name>
    <dbReference type="NCBI Taxonomy" id="1640501"/>
    <lineage>
        <taxon>Bacteria</taxon>
        <taxon>Bacillati</taxon>
        <taxon>Bacillota</taxon>
        <taxon>Bacilli</taxon>
        <taxon>Lactobacillales</taxon>
        <taxon>Streptococcaceae</taxon>
        <taxon>Streptococcus</taxon>
    </lineage>
</organism>
<evidence type="ECO:0000313" key="2">
    <source>
        <dbReference type="EMBL" id="MFC3929011.1"/>
    </source>
</evidence>
<reference evidence="3" key="1">
    <citation type="journal article" date="2019" name="Int. J. Syst. Evol. Microbiol.">
        <title>The Global Catalogue of Microorganisms (GCM) 10K type strain sequencing project: providing services to taxonomists for standard genome sequencing and annotation.</title>
        <authorList>
            <consortium name="The Broad Institute Genomics Platform"/>
            <consortium name="The Broad Institute Genome Sequencing Center for Infectious Disease"/>
            <person name="Wu L."/>
            <person name="Ma J."/>
        </authorList>
    </citation>
    <scope>NUCLEOTIDE SEQUENCE [LARGE SCALE GENOMIC DNA]</scope>
    <source>
        <strain evidence="3">CCUG 67170</strain>
    </source>
</reference>
<feature type="chain" id="PRO_5046634447" evidence="1">
    <location>
        <begin position="19"/>
        <end position="202"/>
    </location>
</feature>
<evidence type="ECO:0000313" key="3">
    <source>
        <dbReference type="Proteomes" id="UP001595807"/>
    </source>
</evidence>
<name>A0ABV8CXW5_9STRE</name>
<gene>
    <name evidence="2" type="ORF">ACFORF_10670</name>
</gene>
<keyword evidence="3" id="KW-1185">Reference proteome</keyword>
<dbReference type="InterPro" id="IPR032484">
    <property type="entry name" value="DUF5052"/>
</dbReference>
<accession>A0ABV8CXW5</accession>
<feature type="signal peptide" evidence="1">
    <location>
        <begin position="1"/>
        <end position="18"/>
    </location>
</feature>
<dbReference type="RefSeq" id="WP_380428050.1">
    <property type="nucleotide sequence ID" value="NZ_JBHRZV010000053.1"/>
</dbReference>
<evidence type="ECO:0000256" key="1">
    <source>
        <dbReference type="SAM" id="SignalP"/>
    </source>
</evidence>
<sequence>MKKYKVIGLLVLSSLVLVGCQSITDFFKTTQEQYLGLSGTIRTFDENSQVIDKVEGSNISINSDNRFDITDDNGNVSKESSVLDISVGSSQVIHVGSTLIFQEKGLTDYMEKYGPTLEINTEDRSLPFVNRFFQQLQNDWTGEKKLILVRSQNGSPLATFFGNRVSTSAPDGIPNTTYLLIDGKRLIIYRADFTIYDTALLD</sequence>
<protein>
    <submittedName>
        <fullName evidence="2">DUF5052 family protein</fullName>
    </submittedName>
</protein>
<proteinExistence type="predicted"/>
<dbReference type="Pfam" id="PF16475">
    <property type="entry name" value="DUF5052"/>
    <property type="match status" value="1"/>
</dbReference>
<dbReference type="PROSITE" id="PS51257">
    <property type="entry name" value="PROKAR_LIPOPROTEIN"/>
    <property type="match status" value="1"/>
</dbReference>
<dbReference type="EMBL" id="JBHRZV010000053">
    <property type="protein sequence ID" value="MFC3929011.1"/>
    <property type="molecule type" value="Genomic_DNA"/>
</dbReference>